<evidence type="ECO:0000313" key="2">
    <source>
        <dbReference type="Proteomes" id="UP000068167"/>
    </source>
</evidence>
<gene>
    <name evidence="1" type="ORF">VL20_4739</name>
</gene>
<dbReference type="KEGG" id="mpk:VL20_4739"/>
<dbReference type="AlphaFoldDB" id="A0A0K1S6N3"/>
<proteinExistence type="predicted"/>
<sequence>MTIFRDYSSKPLGVRKWGSGEVGKWGGGEMGKWGNGEVGKWGISAKTLKP</sequence>
<dbReference type="Proteomes" id="UP000068167">
    <property type="component" value="Chromosome"/>
</dbReference>
<accession>A0A0K1S6N3</accession>
<keyword evidence="2" id="KW-1185">Reference proteome</keyword>
<name>A0A0K1S6N3_9CHRO</name>
<dbReference type="PATRIC" id="fig|1638788.3.peg.4780"/>
<dbReference type="RefSeq" id="WP_158499372.1">
    <property type="nucleotide sequence ID" value="NZ_CP011339.1"/>
</dbReference>
<protein>
    <submittedName>
        <fullName evidence="1">Ribosomal-protein-S18p-alanine acetyltransferase</fullName>
    </submittedName>
</protein>
<keyword evidence="1" id="KW-0808">Transferase</keyword>
<dbReference type="GO" id="GO:0016740">
    <property type="term" value="F:transferase activity"/>
    <property type="evidence" value="ECO:0007669"/>
    <property type="project" value="UniProtKB-KW"/>
</dbReference>
<evidence type="ECO:0000313" key="1">
    <source>
        <dbReference type="EMBL" id="AKV69631.1"/>
    </source>
</evidence>
<organism evidence="1 2">
    <name type="scientific">Microcystis panniformis FACHB-1757</name>
    <dbReference type="NCBI Taxonomy" id="1638788"/>
    <lineage>
        <taxon>Bacteria</taxon>
        <taxon>Bacillati</taxon>
        <taxon>Cyanobacteriota</taxon>
        <taxon>Cyanophyceae</taxon>
        <taxon>Oscillatoriophycideae</taxon>
        <taxon>Chroococcales</taxon>
        <taxon>Microcystaceae</taxon>
        <taxon>Microcystis</taxon>
    </lineage>
</organism>
<dbReference type="EMBL" id="CP011339">
    <property type="protein sequence ID" value="AKV69631.1"/>
    <property type="molecule type" value="Genomic_DNA"/>
</dbReference>
<reference evidence="1 2" key="1">
    <citation type="journal article" date="2016" name="Stand. Genomic Sci.">
        <title>Complete genome sequence and genomic characterization of Microcystis panniformis FACHB 1757 by third-generation sequencing.</title>
        <authorList>
            <person name="Zhang J.Y."/>
            <person name="Guan R."/>
            <person name="Zhang H.J."/>
            <person name="Li H."/>
            <person name="Xiao P."/>
            <person name="Yu G.L."/>
            <person name="Du L."/>
            <person name="Cao D.M."/>
            <person name="Zhu B.C."/>
            <person name="Li R.H."/>
            <person name="Lu Z.H."/>
        </authorList>
    </citation>
    <scope>NUCLEOTIDE SEQUENCE [LARGE SCALE GENOMIC DNA]</scope>
    <source>
        <strain evidence="1 2">FACHB-1757</strain>
    </source>
</reference>